<gene>
    <name evidence="9" type="ORF">LPJ61_006371</name>
</gene>
<comment type="subcellular location">
    <subcellularLocation>
        <location evidence="1">Endomembrane system</location>
        <topology evidence="1">Multi-pass membrane protein</topology>
    </subcellularLocation>
</comment>
<evidence type="ECO:0000256" key="4">
    <source>
        <dbReference type="ARBA" id="ARBA00022989"/>
    </source>
</evidence>
<evidence type="ECO:0000313" key="9">
    <source>
        <dbReference type="EMBL" id="KAJ1719147.1"/>
    </source>
</evidence>
<feature type="transmembrane region" description="Helical" evidence="7">
    <location>
        <begin position="72"/>
        <end position="91"/>
    </location>
</feature>
<accession>A0A9W7XVF8</accession>
<feature type="region of interest" description="Disordered" evidence="6">
    <location>
        <begin position="1"/>
        <end position="23"/>
    </location>
</feature>
<dbReference type="Gene3D" id="1.20.1250.20">
    <property type="entry name" value="MFS general substrate transporter like domains"/>
    <property type="match status" value="1"/>
</dbReference>
<dbReference type="SUPFAM" id="SSF103473">
    <property type="entry name" value="MFS general substrate transporter"/>
    <property type="match status" value="1"/>
</dbReference>
<keyword evidence="3 7" id="KW-0812">Transmembrane</keyword>
<evidence type="ECO:0000256" key="2">
    <source>
        <dbReference type="ARBA" id="ARBA00022448"/>
    </source>
</evidence>
<keyword evidence="2" id="KW-0813">Transport</keyword>
<dbReference type="Pfam" id="PF07690">
    <property type="entry name" value="MFS_1"/>
    <property type="match status" value="1"/>
</dbReference>
<reference evidence="9" key="1">
    <citation type="submission" date="2022-07" db="EMBL/GenBank/DDBJ databases">
        <title>Phylogenomic reconstructions and comparative analyses of Kickxellomycotina fungi.</title>
        <authorList>
            <person name="Reynolds N.K."/>
            <person name="Stajich J.E."/>
            <person name="Barry K."/>
            <person name="Grigoriev I.V."/>
            <person name="Crous P."/>
            <person name="Smith M.E."/>
        </authorList>
    </citation>
    <scope>NUCLEOTIDE SEQUENCE</scope>
    <source>
        <strain evidence="9">BCRC 34381</strain>
    </source>
</reference>
<evidence type="ECO:0000256" key="5">
    <source>
        <dbReference type="ARBA" id="ARBA00023136"/>
    </source>
</evidence>
<feature type="transmembrane region" description="Helical" evidence="7">
    <location>
        <begin position="168"/>
        <end position="190"/>
    </location>
</feature>
<organism evidence="9 10">
    <name type="scientific">Coemansia biformis</name>
    <dbReference type="NCBI Taxonomy" id="1286918"/>
    <lineage>
        <taxon>Eukaryota</taxon>
        <taxon>Fungi</taxon>
        <taxon>Fungi incertae sedis</taxon>
        <taxon>Zoopagomycota</taxon>
        <taxon>Kickxellomycotina</taxon>
        <taxon>Kickxellomycetes</taxon>
        <taxon>Kickxellales</taxon>
        <taxon>Kickxellaceae</taxon>
        <taxon>Coemansia</taxon>
    </lineage>
</organism>
<feature type="non-terminal residue" evidence="9">
    <location>
        <position position="229"/>
    </location>
</feature>
<feature type="transmembrane region" description="Helical" evidence="7">
    <location>
        <begin position="143"/>
        <end position="162"/>
    </location>
</feature>
<dbReference type="GO" id="GO:0012505">
    <property type="term" value="C:endomembrane system"/>
    <property type="evidence" value="ECO:0007669"/>
    <property type="project" value="UniProtKB-SubCell"/>
</dbReference>
<evidence type="ECO:0000259" key="8">
    <source>
        <dbReference type="PROSITE" id="PS50850"/>
    </source>
</evidence>
<evidence type="ECO:0000256" key="7">
    <source>
        <dbReference type="SAM" id="Phobius"/>
    </source>
</evidence>
<dbReference type="InterPro" id="IPR020846">
    <property type="entry name" value="MFS_dom"/>
</dbReference>
<evidence type="ECO:0000256" key="6">
    <source>
        <dbReference type="SAM" id="MobiDB-lite"/>
    </source>
</evidence>
<dbReference type="GO" id="GO:0005886">
    <property type="term" value="C:plasma membrane"/>
    <property type="evidence" value="ECO:0007669"/>
    <property type="project" value="TreeGrafter"/>
</dbReference>
<dbReference type="GO" id="GO:0022857">
    <property type="term" value="F:transmembrane transporter activity"/>
    <property type="evidence" value="ECO:0007669"/>
    <property type="project" value="InterPro"/>
</dbReference>
<dbReference type="OrthoDB" id="4088837at2759"/>
<feature type="domain" description="Major facilitator superfamily (MFS) profile" evidence="8">
    <location>
        <begin position="78"/>
        <end position="229"/>
    </location>
</feature>
<keyword evidence="5 7" id="KW-0472">Membrane</keyword>
<keyword evidence="10" id="KW-1185">Reference proteome</keyword>
<evidence type="ECO:0000256" key="3">
    <source>
        <dbReference type="ARBA" id="ARBA00022692"/>
    </source>
</evidence>
<feature type="transmembrane region" description="Helical" evidence="7">
    <location>
        <begin position="111"/>
        <end position="131"/>
    </location>
</feature>
<evidence type="ECO:0000313" key="10">
    <source>
        <dbReference type="Proteomes" id="UP001143981"/>
    </source>
</evidence>
<proteinExistence type="predicted"/>
<dbReference type="EMBL" id="JANBOI010003007">
    <property type="protein sequence ID" value="KAJ1719147.1"/>
    <property type="molecule type" value="Genomic_DNA"/>
</dbReference>
<dbReference type="PANTHER" id="PTHR23501">
    <property type="entry name" value="MAJOR FACILITATOR SUPERFAMILY"/>
    <property type="match status" value="1"/>
</dbReference>
<dbReference type="InterPro" id="IPR011701">
    <property type="entry name" value="MFS"/>
</dbReference>
<dbReference type="AlphaFoldDB" id="A0A9W7XVF8"/>
<sequence>MDRGYASVSRTMGNPQDPGRSEVFGEDYEATVGALGHADNVGATNAPLLSAEEAANATLTGVKKKMVTEWKLLDKILIAGGIFFINFITALDSSATGTIQPQVLSDFNAMTRAGVISTVTYLLIAGIRPMFAKISDVFGHLQALLLSMFMHTLGFLICALAKNFSALFGGTVISVLGQAGYGTLVAIILADILPIHLRGSVTAYTSIPNVTNYYLGIEMGNGLINKWHW</sequence>
<dbReference type="PROSITE" id="PS50850">
    <property type="entry name" value="MFS"/>
    <property type="match status" value="1"/>
</dbReference>
<dbReference type="PANTHER" id="PTHR23501:SF191">
    <property type="entry name" value="VACUOLAR BASIC AMINO ACID TRANSPORTER 4"/>
    <property type="match status" value="1"/>
</dbReference>
<comment type="caution">
    <text evidence="9">The sequence shown here is derived from an EMBL/GenBank/DDBJ whole genome shotgun (WGS) entry which is preliminary data.</text>
</comment>
<dbReference type="Proteomes" id="UP001143981">
    <property type="component" value="Unassembled WGS sequence"/>
</dbReference>
<evidence type="ECO:0000256" key="1">
    <source>
        <dbReference type="ARBA" id="ARBA00004127"/>
    </source>
</evidence>
<name>A0A9W7XVF8_9FUNG</name>
<keyword evidence="4 7" id="KW-1133">Transmembrane helix</keyword>
<dbReference type="InterPro" id="IPR036259">
    <property type="entry name" value="MFS_trans_sf"/>
</dbReference>
<protein>
    <recommendedName>
        <fullName evidence="8">Major facilitator superfamily (MFS) profile domain-containing protein</fullName>
    </recommendedName>
</protein>